<dbReference type="GO" id="GO:0000162">
    <property type="term" value="P:L-tryptophan biosynthetic process"/>
    <property type="evidence" value="ECO:0007669"/>
    <property type="project" value="TreeGrafter"/>
</dbReference>
<dbReference type="InterPro" id="IPR019999">
    <property type="entry name" value="Anth_synth_I-like"/>
</dbReference>
<dbReference type="EMBL" id="PDJC01000001">
    <property type="protein sequence ID" value="PFG18424.1"/>
    <property type="molecule type" value="Genomic_DNA"/>
</dbReference>
<proteinExistence type="predicted"/>
<dbReference type="Pfam" id="PF01063">
    <property type="entry name" value="Aminotran_4"/>
    <property type="match status" value="1"/>
</dbReference>
<comment type="caution">
    <text evidence="2">The sequence shown here is derived from an EMBL/GenBank/DDBJ whole genome shotgun (WGS) entry which is preliminary data.</text>
</comment>
<dbReference type="InterPro" id="IPR005801">
    <property type="entry name" value="ADC_synthase"/>
</dbReference>
<dbReference type="SUPFAM" id="SSF56322">
    <property type="entry name" value="ADC synthase"/>
    <property type="match status" value="1"/>
</dbReference>
<dbReference type="PANTHER" id="PTHR11236">
    <property type="entry name" value="AMINOBENZOATE/ANTHRANILATE SYNTHASE"/>
    <property type="match status" value="1"/>
</dbReference>
<dbReference type="Gene3D" id="3.60.120.10">
    <property type="entry name" value="Anthranilate synthase"/>
    <property type="match status" value="1"/>
</dbReference>
<dbReference type="Pfam" id="PF00425">
    <property type="entry name" value="Chorismate_bind"/>
    <property type="match status" value="1"/>
</dbReference>
<evidence type="ECO:0000313" key="2">
    <source>
        <dbReference type="EMBL" id="PFG18424.1"/>
    </source>
</evidence>
<dbReference type="InterPro" id="IPR043131">
    <property type="entry name" value="BCAT-like_N"/>
</dbReference>
<dbReference type="InterPro" id="IPR043132">
    <property type="entry name" value="BCAT-like_C"/>
</dbReference>
<gene>
    <name evidence="2" type="ORF">ATK74_3012</name>
</gene>
<keyword evidence="2" id="KW-0456">Lyase</keyword>
<protein>
    <submittedName>
        <fullName evidence="2">Para-aminobenzoate synthetase/4-amino-4-deoxychorismate lyase</fullName>
    </submittedName>
</protein>
<keyword evidence="3" id="KW-1185">Reference proteome</keyword>
<evidence type="ECO:0000259" key="1">
    <source>
        <dbReference type="Pfam" id="PF00425"/>
    </source>
</evidence>
<dbReference type="InterPro" id="IPR001544">
    <property type="entry name" value="Aminotrans_IV"/>
</dbReference>
<reference evidence="2 3" key="1">
    <citation type="submission" date="2017-10" db="EMBL/GenBank/DDBJ databases">
        <title>Sequencing the genomes of 1000 actinobacteria strains.</title>
        <authorList>
            <person name="Klenk H.-P."/>
        </authorList>
    </citation>
    <scope>NUCLEOTIDE SEQUENCE [LARGE SCALE GENOMIC DNA]</scope>
    <source>
        <strain evidence="2 3">DSM 15597</strain>
    </source>
</reference>
<organism evidence="2 3">
    <name type="scientific">Propionicimonas paludicola</name>
    <dbReference type="NCBI Taxonomy" id="185243"/>
    <lineage>
        <taxon>Bacteria</taxon>
        <taxon>Bacillati</taxon>
        <taxon>Actinomycetota</taxon>
        <taxon>Actinomycetes</taxon>
        <taxon>Propionibacteriales</taxon>
        <taxon>Nocardioidaceae</taxon>
        <taxon>Propionicimonas</taxon>
    </lineage>
</organism>
<dbReference type="InterPro" id="IPR015890">
    <property type="entry name" value="Chorismate_C"/>
</dbReference>
<dbReference type="AlphaFoldDB" id="A0A2A9CVI5"/>
<dbReference type="InterPro" id="IPR036038">
    <property type="entry name" value="Aminotransferase-like"/>
</dbReference>
<dbReference type="GO" id="GO:0016829">
    <property type="term" value="F:lyase activity"/>
    <property type="evidence" value="ECO:0007669"/>
    <property type="project" value="UniProtKB-KW"/>
</dbReference>
<dbReference type="PANTHER" id="PTHR11236:SF50">
    <property type="entry name" value="AMINODEOXYCHORISMATE SYNTHASE COMPONENT 1"/>
    <property type="match status" value="1"/>
</dbReference>
<feature type="domain" description="Chorismate-utilising enzyme C-terminal" evidence="1">
    <location>
        <begin position="102"/>
        <end position="382"/>
    </location>
</feature>
<dbReference type="PRINTS" id="PR00095">
    <property type="entry name" value="ANTSNTHASEI"/>
</dbReference>
<dbReference type="Proteomes" id="UP000226079">
    <property type="component" value="Unassembled WGS sequence"/>
</dbReference>
<dbReference type="Gene3D" id="3.30.470.10">
    <property type="match status" value="1"/>
</dbReference>
<dbReference type="GO" id="GO:0046820">
    <property type="term" value="F:4-amino-4-deoxychorismate synthase activity"/>
    <property type="evidence" value="ECO:0007669"/>
    <property type="project" value="TreeGrafter"/>
</dbReference>
<name>A0A2A9CVI5_9ACTN</name>
<dbReference type="SUPFAM" id="SSF56752">
    <property type="entry name" value="D-aminoacid aminotransferase-like PLP-dependent enzymes"/>
    <property type="match status" value="1"/>
</dbReference>
<evidence type="ECO:0000313" key="3">
    <source>
        <dbReference type="Proteomes" id="UP000226079"/>
    </source>
</evidence>
<dbReference type="Gene3D" id="3.20.10.10">
    <property type="entry name" value="D-amino Acid Aminotransferase, subunit A, domain 2"/>
    <property type="match status" value="1"/>
</dbReference>
<accession>A0A2A9CVI5</accession>
<sequence>MRSWGCPADASAADVRRTVDELDAATRDGAEIVLSLAYEAYRVFSVADGLTPLADPGRTPLLQAVEFAGCDLLTADQALAWLAALAGDAEAQFAPVQPSITAEAYGAAVERVREQIAAGRTYQANLTFGTDSRLRGWAEPSGDTSGGDRLLASGFAQLAAEAEIGYGALLLSPETSLLSLSPELFFSLDGRRLTTRPMKGTAPIGATPEETAANAEALAADPKNRAENLMIVDLLRNDLARLPQTRQVAVSEPFAVAQHGSVLQMTTTITADLDVLPSLWELLDALFPCGSVTGAPKRETIRILGELEAGPRGAYCGAIGYLSAGPDGLAVTMSVPIRTLEAPAEPDITPAGLVSWPLRLGLGAGITYPSVAADEWAECLLKGQFLDRIGRRFELIETIRLVRTDLGWLAPAADAHRERMASSAAELGLPWRPSEFDEALMAGLAQASAVAAPDEDTLGLRLGLGEDGQYSLALRHLETVPVARFALHPQPRHSADPTLRHKTTLRSAYDRALADARSRGLFDAVFTNERGELTEGARSCLLVRLDGAWHTPPLCCGVLPSLTRAASLADLELGVIESVLTPSDLLRAEELRLGNALYGLLTAQFVD</sequence>